<evidence type="ECO:0000313" key="3">
    <source>
        <dbReference type="Proteomes" id="UP000002945"/>
    </source>
</evidence>
<feature type="region of interest" description="Disordered" evidence="1">
    <location>
        <begin position="29"/>
        <end position="52"/>
    </location>
</feature>
<protein>
    <submittedName>
        <fullName evidence="2">Uncharacterized protein</fullName>
    </submittedName>
</protein>
<sequence length="52" mass="6437">MNKWWLLVAIIIGLLFVFLSNRKTKKKLKEYHSEKEKNARKRNNENIHENRR</sequence>
<reference evidence="2 3" key="1">
    <citation type="journal article" date="2011" name="J. Bacteriol.">
        <title>Genome sequence of the algicidal bacterium Kordia algicida OT-1.</title>
        <authorList>
            <person name="Lee H.S."/>
            <person name="Kang S.G."/>
            <person name="Kwon K.K."/>
            <person name="Lee J.H."/>
            <person name="Kim S.J."/>
        </authorList>
    </citation>
    <scope>NUCLEOTIDE SEQUENCE [LARGE SCALE GENOMIC DNA]</scope>
    <source>
        <strain evidence="2 3">OT-1</strain>
    </source>
</reference>
<evidence type="ECO:0000313" key="2">
    <source>
        <dbReference type="EMBL" id="EDP95792.1"/>
    </source>
</evidence>
<dbReference type="HOGENOM" id="CLU_3080910_0_0_10"/>
<dbReference type="AlphaFoldDB" id="A9E029"/>
<gene>
    <name evidence="2" type="ORF">KAOT1_05292</name>
</gene>
<comment type="caution">
    <text evidence="2">The sequence shown here is derived from an EMBL/GenBank/DDBJ whole genome shotgun (WGS) entry which is preliminary data.</text>
</comment>
<keyword evidence="3" id="KW-1185">Reference proteome</keyword>
<organism evidence="2 3">
    <name type="scientific">Kordia algicida OT-1</name>
    <dbReference type="NCBI Taxonomy" id="391587"/>
    <lineage>
        <taxon>Bacteria</taxon>
        <taxon>Pseudomonadati</taxon>
        <taxon>Bacteroidota</taxon>
        <taxon>Flavobacteriia</taxon>
        <taxon>Flavobacteriales</taxon>
        <taxon>Flavobacteriaceae</taxon>
        <taxon>Kordia</taxon>
    </lineage>
</organism>
<dbReference type="STRING" id="391587.KAOT1_05292"/>
<evidence type="ECO:0000256" key="1">
    <source>
        <dbReference type="SAM" id="MobiDB-lite"/>
    </source>
</evidence>
<name>A9E029_9FLAO</name>
<accession>A9E029</accession>
<dbReference type="EMBL" id="ABIB01000006">
    <property type="protein sequence ID" value="EDP95792.1"/>
    <property type="molecule type" value="Genomic_DNA"/>
</dbReference>
<feature type="compositionally biased region" description="Basic and acidic residues" evidence="1">
    <location>
        <begin position="30"/>
        <end position="52"/>
    </location>
</feature>
<proteinExistence type="predicted"/>
<dbReference type="Proteomes" id="UP000002945">
    <property type="component" value="Unassembled WGS sequence"/>
</dbReference>